<reference evidence="2 3" key="1">
    <citation type="submission" date="2013-09" db="EMBL/GenBank/DDBJ databases">
        <title>Corchorus capsularis genome sequencing.</title>
        <authorList>
            <person name="Alam M."/>
            <person name="Haque M.S."/>
            <person name="Islam M.S."/>
            <person name="Emdad E.M."/>
            <person name="Islam M.M."/>
            <person name="Ahmed B."/>
            <person name="Halim A."/>
            <person name="Hossen Q.M.M."/>
            <person name="Hossain M.Z."/>
            <person name="Ahmed R."/>
            <person name="Khan M.M."/>
            <person name="Islam R."/>
            <person name="Rashid M.M."/>
            <person name="Khan S.A."/>
            <person name="Rahman M.S."/>
            <person name="Alam M."/>
        </authorList>
    </citation>
    <scope>NUCLEOTIDE SEQUENCE [LARGE SCALE GENOMIC DNA]</scope>
    <source>
        <strain evidence="3">cv. CVL-1</strain>
        <tissue evidence="2">Whole seedling</tissue>
    </source>
</reference>
<dbReference type="AlphaFoldDB" id="A0A1R3JH87"/>
<dbReference type="EMBL" id="AWWV01007932">
    <property type="protein sequence ID" value="OMO94161.1"/>
    <property type="molecule type" value="Genomic_DNA"/>
</dbReference>
<dbReference type="Gramene" id="OMO94161">
    <property type="protein sequence ID" value="OMO94161"/>
    <property type="gene ID" value="CCACVL1_06136"/>
</dbReference>
<comment type="caution">
    <text evidence="2">The sequence shown here is derived from an EMBL/GenBank/DDBJ whole genome shotgun (WGS) entry which is preliminary data.</text>
</comment>
<keyword evidence="3" id="KW-1185">Reference proteome</keyword>
<proteinExistence type="predicted"/>
<evidence type="ECO:0000313" key="2">
    <source>
        <dbReference type="EMBL" id="OMO94161.1"/>
    </source>
</evidence>
<feature type="transmembrane region" description="Helical" evidence="1">
    <location>
        <begin position="12"/>
        <end position="32"/>
    </location>
</feature>
<keyword evidence="1" id="KW-0812">Transmembrane</keyword>
<sequence>MAFVSNSQGMEAFYVFIVDMQSVCMILLVKLYKFSLKIRIDHINELDRVPVVPRMKKNCDLDRSNRIADPKGDSSPFTEKLAQDPRFILALTISPKLGPFETFLGATQAAFFPVSASMFPNQRRAAKTSASVAVQSIIEPSFSDESIPVLYLYAILFSFPFSPVNPRPSSFLLTKTPLPPTSTVSSSFSDHHLLLVAVTFSAGTSIGNRLLHQHLIRLLN</sequence>
<evidence type="ECO:0000313" key="3">
    <source>
        <dbReference type="Proteomes" id="UP000188268"/>
    </source>
</evidence>
<keyword evidence="1" id="KW-1133">Transmembrane helix</keyword>
<dbReference type="Proteomes" id="UP000188268">
    <property type="component" value="Unassembled WGS sequence"/>
</dbReference>
<name>A0A1R3JH87_COCAP</name>
<evidence type="ECO:0000256" key="1">
    <source>
        <dbReference type="SAM" id="Phobius"/>
    </source>
</evidence>
<accession>A0A1R3JH87</accession>
<organism evidence="2 3">
    <name type="scientific">Corchorus capsularis</name>
    <name type="common">Jute</name>
    <dbReference type="NCBI Taxonomy" id="210143"/>
    <lineage>
        <taxon>Eukaryota</taxon>
        <taxon>Viridiplantae</taxon>
        <taxon>Streptophyta</taxon>
        <taxon>Embryophyta</taxon>
        <taxon>Tracheophyta</taxon>
        <taxon>Spermatophyta</taxon>
        <taxon>Magnoliopsida</taxon>
        <taxon>eudicotyledons</taxon>
        <taxon>Gunneridae</taxon>
        <taxon>Pentapetalae</taxon>
        <taxon>rosids</taxon>
        <taxon>malvids</taxon>
        <taxon>Malvales</taxon>
        <taxon>Malvaceae</taxon>
        <taxon>Grewioideae</taxon>
        <taxon>Apeibeae</taxon>
        <taxon>Corchorus</taxon>
    </lineage>
</organism>
<protein>
    <submittedName>
        <fullName evidence="2">3-octaprenyl-4-hydroxybenzoate carboxylase</fullName>
    </submittedName>
</protein>
<gene>
    <name evidence="2" type="ORF">CCACVL1_06136</name>
</gene>
<keyword evidence="1" id="KW-0472">Membrane</keyword>